<proteinExistence type="predicted"/>
<evidence type="ECO:0000313" key="3">
    <source>
        <dbReference type="Proteomes" id="UP001595833"/>
    </source>
</evidence>
<feature type="transmembrane region" description="Helical" evidence="1">
    <location>
        <begin position="12"/>
        <end position="33"/>
    </location>
</feature>
<accession>A0ABV9XRQ2</accession>
<reference evidence="3" key="1">
    <citation type="journal article" date="2019" name="Int. J. Syst. Evol. Microbiol.">
        <title>The Global Catalogue of Microorganisms (GCM) 10K type strain sequencing project: providing services to taxonomists for standard genome sequencing and annotation.</title>
        <authorList>
            <consortium name="The Broad Institute Genomics Platform"/>
            <consortium name="The Broad Institute Genome Sequencing Center for Infectious Disease"/>
            <person name="Wu L."/>
            <person name="Ma J."/>
        </authorList>
    </citation>
    <scope>NUCLEOTIDE SEQUENCE [LARGE SCALE GENOMIC DNA]</scope>
    <source>
        <strain evidence="3">KCTC 12848</strain>
    </source>
</reference>
<dbReference type="Proteomes" id="UP001595833">
    <property type="component" value="Unassembled WGS sequence"/>
</dbReference>
<organism evidence="2 3">
    <name type="scientific">Saccharothrix xinjiangensis</name>
    <dbReference type="NCBI Taxonomy" id="204798"/>
    <lineage>
        <taxon>Bacteria</taxon>
        <taxon>Bacillati</taxon>
        <taxon>Actinomycetota</taxon>
        <taxon>Actinomycetes</taxon>
        <taxon>Pseudonocardiales</taxon>
        <taxon>Pseudonocardiaceae</taxon>
        <taxon>Saccharothrix</taxon>
    </lineage>
</organism>
<keyword evidence="3" id="KW-1185">Reference proteome</keyword>
<feature type="transmembrane region" description="Helical" evidence="1">
    <location>
        <begin position="99"/>
        <end position="121"/>
    </location>
</feature>
<feature type="transmembrane region" description="Helical" evidence="1">
    <location>
        <begin position="39"/>
        <end position="62"/>
    </location>
</feature>
<protein>
    <recommendedName>
        <fullName evidence="4">Integral membrane protein</fullName>
    </recommendedName>
</protein>
<keyword evidence="1" id="KW-1133">Transmembrane helix</keyword>
<gene>
    <name evidence="2" type="ORF">ACFPFM_04815</name>
</gene>
<name>A0ABV9XRQ2_9PSEU</name>
<evidence type="ECO:0000313" key="2">
    <source>
        <dbReference type="EMBL" id="MFC5053078.1"/>
    </source>
</evidence>
<sequence length="125" mass="13001">MTTTGVRNDDLLRFALKLDGVASGGLGLLALLFDFPLGLPRGLVIGLGAFLVAYGIGVFLLGVRPIRPLVAVVVIGNSLWVVDSFLTAFADWFPVTGPGVVVIVAQALAVLGFVALQVLGLRRSA</sequence>
<dbReference type="EMBL" id="JBHSJB010000005">
    <property type="protein sequence ID" value="MFC5053078.1"/>
    <property type="molecule type" value="Genomic_DNA"/>
</dbReference>
<keyword evidence="1" id="KW-0472">Membrane</keyword>
<dbReference type="RefSeq" id="WP_344035315.1">
    <property type="nucleotide sequence ID" value="NZ_BAAAKE010000002.1"/>
</dbReference>
<keyword evidence="1" id="KW-0812">Transmembrane</keyword>
<feature type="transmembrane region" description="Helical" evidence="1">
    <location>
        <begin position="69"/>
        <end position="93"/>
    </location>
</feature>
<comment type="caution">
    <text evidence="2">The sequence shown here is derived from an EMBL/GenBank/DDBJ whole genome shotgun (WGS) entry which is preliminary data.</text>
</comment>
<evidence type="ECO:0000256" key="1">
    <source>
        <dbReference type="SAM" id="Phobius"/>
    </source>
</evidence>
<evidence type="ECO:0008006" key="4">
    <source>
        <dbReference type="Google" id="ProtNLM"/>
    </source>
</evidence>